<dbReference type="RefSeq" id="XP_007416083.1">
    <property type="nucleotide sequence ID" value="XM_007416021.1"/>
</dbReference>
<accession>F4S420</accession>
<name>F4S420_MELLP</name>
<reference evidence="3" key="1">
    <citation type="journal article" date="2011" name="Proc. Natl. Acad. Sci. U.S.A.">
        <title>Obligate biotrophy features unraveled by the genomic analysis of rust fungi.</title>
        <authorList>
            <person name="Duplessis S."/>
            <person name="Cuomo C.A."/>
            <person name="Lin Y.-C."/>
            <person name="Aerts A."/>
            <person name="Tisserant E."/>
            <person name="Veneault-Fourrey C."/>
            <person name="Joly D.L."/>
            <person name="Hacquard S."/>
            <person name="Amselem J."/>
            <person name="Cantarel B.L."/>
            <person name="Chiu R."/>
            <person name="Coutinho P.M."/>
            <person name="Feau N."/>
            <person name="Field M."/>
            <person name="Frey P."/>
            <person name="Gelhaye E."/>
            <person name="Goldberg J."/>
            <person name="Grabherr M.G."/>
            <person name="Kodira C.D."/>
            <person name="Kohler A."/>
            <person name="Kuees U."/>
            <person name="Lindquist E.A."/>
            <person name="Lucas S.M."/>
            <person name="Mago R."/>
            <person name="Mauceli E."/>
            <person name="Morin E."/>
            <person name="Murat C."/>
            <person name="Pangilinan J.L."/>
            <person name="Park R."/>
            <person name="Pearson M."/>
            <person name="Quesneville H."/>
            <person name="Rouhier N."/>
            <person name="Sakthikumar S."/>
            <person name="Salamov A.A."/>
            <person name="Schmutz J."/>
            <person name="Selles B."/>
            <person name="Shapiro H."/>
            <person name="Tanguay P."/>
            <person name="Tuskan G.A."/>
            <person name="Henrissat B."/>
            <person name="Van de Peer Y."/>
            <person name="Rouze P."/>
            <person name="Ellis J.G."/>
            <person name="Dodds P.N."/>
            <person name="Schein J.E."/>
            <person name="Zhong S."/>
            <person name="Hamelin R.C."/>
            <person name="Grigoriev I.V."/>
            <person name="Szabo L.J."/>
            <person name="Martin F."/>
        </authorList>
    </citation>
    <scope>NUCLEOTIDE SEQUENCE [LARGE SCALE GENOMIC DNA]</scope>
    <source>
        <strain evidence="3">98AG31 / pathotype 3-4-7</strain>
    </source>
</reference>
<dbReference type="EMBL" id="GL883145">
    <property type="protein sequence ID" value="EGG00629.1"/>
    <property type="molecule type" value="Genomic_DNA"/>
</dbReference>
<evidence type="ECO:0000313" key="2">
    <source>
        <dbReference type="EMBL" id="EGG00629.1"/>
    </source>
</evidence>
<keyword evidence="3" id="KW-1185">Reference proteome</keyword>
<proteinExistence type="predicted"/>
<dbReference type="GeneID" id="18936483"/>
<feature type="compositionally biased region" description="Polar residues" evidence="1">
    <location>
        <begin position="463"/>
        <end position="476"/>
    </location>
</feature>
<dbReference type="HOGENOM" id="CLU_030194_1_0_1"/>
<organism evidence="3">
    <name type="scientific">Melampsora larici-populina (strain 98AG31 / pathotype 3-4-7)</name>
    <name type="common">Poplar leaf rust fungus</name>
    <dbReference type="NCBI Taxonomy" id="747676"/>
    <lineage>
        <taxon>Eukaryota</taxon>
        <taxon>Fungi</taxon>
        <taxon>Dikarya</taxon>
        <taxon>Basidiomycota</taxon>
        <taxon>Pucciniomycotina</taxon>
        <taxon>Pucciniomycetes</taxon>
        <taxon>Pucciniales</taxon>
        <taxon>Melampsoraceae</taxon>
        <taxon>Melampsora</taxon>
    </lineage>
</organism>
<feature type="region of interest" description="Disordered" evidence="1">
    <location>
        <begin position="452"/>
        <end position="476"/>
    </location>
</feature>
<gene>
    <name evidence="2" type="ORF">MELLADRAFT_93136</name>
</gene>
<dbReference type="AlphaFoldDB" id="F4S420"/>
<dbReference type="VEuPathDB" id="FungiDB:MELLADRAFT_93136"/>
<dbReference type="OrthoDB" id="10459413at2759"/>
<dbReference type="InParanoid" id="F4S420"/>
<evidence type="ECO:0000256" key="1">
    <source>
        <dbReference type="SAM" id="MobiDB-lite"/>
    </source>
</evidence>
<sequence length="476" mass="51903">MNFRSGDPFASRRGPNLSAQSPIHGFNNHESLGEYPRGFNQRTPMASDPARSLAPNSGRRRDDRSLSPPGLPSGGSWKDRQRTSAHPQEAPPTASSDGRGGTETLASLYRCPMSAPTADVFRSLADQCALDGDFRAYAMAQAEVFGETNRHLAVATTQSLLLKEVSILNGKIDALTNGLEALTTVVRDLGSTPAQVPPQQATAQPSATITNHPNPVIKWVASAELVDILNPLALKIMFSPQVTAYTAIENKQEGYLPHSLFNTIKQKVGKEGAVFAAKHLPPKHQGVESATDSANYTTAIRNAGKHAREKVHNVLLVGIHDAKTREEVDIPVPSFKNLVQRMALRCDTAGDNVQVEDVWRATDNLTRARLAYLRREAARLVLKGGKGSESIWAVIDKQLAKLRLANNNAYETAFFQIIHDEDLEYFDGKTWFKQLKERGVKLHLPSEQAIRARMPGGGPEVQPESSNASSQDAANV</sequence>
<feature type="region of interest" description="Disordered" evidence="1">
    <location>
        <begin position="1"/>
        <end position="103"/>
    </location>
</feature>
<protein>
    <submittedName>
        <fullName evidence="2">Uncharacterized protein</fullName>
    </submittedName>
</protein>
<dbReference type="Proteomes" id="UP000001072">
    <property type="component" value="Unassembled WGS sequence"/>
</dbReference>
<dbReference type="KEGG" id="mlr:MELLADRAFT_93136"/>
<evidence type="ECO:0000313" key="3">
    <source>
        <dbReference type="Proteomes" id="UP000001072"/>
    </source>
</evidence>